<proteinExistence type="predicted"/>
<keyword evidence="2" id="KW-1185">Reference proteome</keyword>
<sequence length="121" mass="13743">MSISFTCLSVRLLRWSDKRDFSLEMTLSQSTEVIGAHEKRNILFGFGIIFELQLEFNFFDVRILLKDTVQLAGKGLNGQLHLHHLKNPMLSVSGRRSSRLEMLSKVALDFGSLNSFLALTI</sequence>
<name>A0A7T8H0K9_CALRO</name>
<dbReference type="AlphaFoldDB" id="A0A7T8H0K9"/>
<evidence type="ECO:0000313" key="2">
    <source>
        <dbReference type="Proteomes" id="UP000595437"/>
    </source>
</evidence>
<evidence type="ECO:0000313" key="1">
    <source>
        <dbReference type="EMBL" id="QQP41254.1"/>
    </source>
</evidence>
<accession>A0A7T8H0K9</accession>
<organism evidence="1 2">
    <name type="scientific">Caligus rogercresseyi</name>
    <name type="common">Sea louse</name>
    <dbReference type="NCBI Taxonomy" id="217165"/>
    <lineage>
        <taxon>Eukaryota</taxon>
        <taxon>Metazoa</taxon>
        <taxon>Ecdysozoa</taxon>
        <taxon>Arthropoda</taxon>
        <taxon>Crustacea</taxon>
        <taxon>Multicrustacea</taxon>
        <taxon>Hexanauplia</taxon>
        <taxon>Copepoda</taxon>
        <taxon>Siphonostomatoida</taxon>
        <taxon>Caligidae</taxon>
        <taxon>Caligus</taxon>
    </lineage>
</organism>
<protein>
    <submittedName>
        <fullName evidence="1">Uncharacterized protein</fullName>
    </submittedName>
</protein>
<dbReference type="Proteomes" id="UP000595437">
    <property type="component" value="Chromosome 10"/>
</dbReference>
<gene>
    <name evidence="1" type="ORF">FKW44_015561</name>
</gene>
<feature type="non-terminal residue" evidence="1">
    <location>
        <position position="1"/>
    </location>
</feature>
<reference evidence="2" key="1">
    <citation type="submission" date="2021-01" db="EMBL/GenBank/DDBJ databases">
        <title>Caligus Genome Assembly.</title>
        <authorList>
            <person name="Gallardo-Escarate C."/>
        </authorList>
    </citation>
    <scope>NUCLEOTIDE SEQUENCE [LARGE SCALE GENOMIC DNA]</scope>
</reference>
<dbReference type="EMBL" id="CP045899">
    <property type="protein sequence ID" value="QQP41254.1"/>
    <property type="molecule type" value="Genomic_DNA"/>
</dbReference>